<dbReference type="GO" id="GO:0005739">
    <property type="term" value="C:mitochondrion"/>
    <property type="evidence" value="ECO:0007669"/>
    <property type="project" value="TreeGrafter"/>
</dbReference>
<accession>A0A0D2KBK3</accession>
<dbReference type="GO" id="GO:0140664">
    <property type="term" value="F:ATP-dependent DNA damage sensor activity"/>
    <property type="evidence" value="ECO:0007669"/>
    <property type="project" value="InterPro"/>
</dbReference>
<dbReference type="InterPro" id="IPR007696">
    <property type="entry name" value="DNA_mismatch_repair_MutS_core"/>
</dbReference>
<evidence type="ECO:0000313" key="4">
    <source>
        <dbReference type="Proteomes" id="UP000054498"/>
    </source>
</evidence>
<name>A0A0D2KBK3_9CHLO</name>
<dbReference type="GO" id="GO:0006298">
    <property type="term" value="P:mismatch repair"/>
    <property type="evidence" value="ECO:0007669"/>
    <property type="project" value="InterPro"/>
</dbReference>
<dbReference type="STRING" id="145388.A0A0D2KBK3"/>
<evidence type="ECO:0000313" key="3">
    <source>
        <dbReference type="EMBL" id="KIY93323.1"/>
    </source>
</evidence>
<gene>
    <name evidence="3" type="ORF">MNEG_14639</name>
</gene>
<dbReference type="GeneID" id="25732221"/>
<organism evidence="3 4">
    <name type="scientific">Monoraphidium neglectum</name>
    <dbReference type="NCBI Taxonomy" id="145388"/>
    <lineage>
        <taxon>Eukaryota</taxon>
        <taxon>Viridiplantae</taxon>
        <taxon>Chlorophyta</taxon>
        <taxon>core chlorophytes</taxon>
        <taxon>Chlorophyceae</taxon>
        <taxon>CS clade</taxon>
        <taxon>Sphaeropleales</taxon>
        <taxon>Selenastraceae</taxon>
        <taxon>Monoraphidium</taxon>
    </lineage>
</organism>
<dbReference type="PANTHER" id="PTHR11361:SF34">
    <property type="entry name" value="DNA MISMATCH REPAIR PROTEIN MSH1, MITOCHONDRIAL"/>
    <property type="match status" value="1"/>
</dbReference>
<protein>
    <submittedName>
        <fullName evidence="3">DNA mismatch repair protein Msh3</fullName>
    </submittedName>
</protein>
<dbReference type="SUPFAM" id="SSF48334">
    <property type="entry name" value="DNA repair protein MutS, domain III"/>
    <property type="match status" value="1"/>
</dbReference>
<dbReference type="InterPro" id="IPR036187">
    <property type="entry name" value="DNA_mismatch_repair_MutS_sf"/>
</dbReference>
<sequence>MEESQGLDALMTHGSAGGAYLMVVAQEQRGGGAQEDEEGVAVEAGAEGASWAARSSGARRVGPEGGAAAAGPASRAVGVVAVDAASGDVVWGVTSAGLVQSGLEAALLSLAPSEVVALEPLGHDTARLLERFAGRGPGAAGGGGSGGGGGGGTGQCGRVSRLVRLPGGAYLSNAALARLSEFYAPSGDGGGGSGSDDGGSGADGVRGGGEGNSGPGAEPTGTTTAAAAVADGGGGGSGGGVGGGGALDFVLSLPPLVLQALSAAVEYLQGFGLAGVLRETSGFRPLAGAQGLVLSSNALRQLELLATTGGAYKGSLLHLLDRTATAFGSRLLRRWVAAPLADRGLIEQRLDAAQELLAAASPALAALPSELRRLPDLERAFTRCAHGNASPAEAVAALKALQQAPAGTAAAQDAARSAAEAASCAAASAPLLQRLLAEACSPVAGGAAAAALAVLNERAARGNDFLALFSSRERFPEVFERAEAVAAAESHLQGLLPQLARAAGVPPSRMAYGDYLIELPASRDSVPQGWEKVCSTKKVSRWHPPEVRAGMSRLAVARETHRAACSAAWASFLREFARRHHPACRAAVAALAHLDALCALAAVAASPGYCRPALAEEGAAPRLVVRGGRHPTLDLALEGGAVPNSLELRWDGVRGAVVTGAWGAVPAPAAASFAALGI</sequence>
<dbReference type="InterPro" id="IPR045076">
    <property type="entry name" value="MutS"/>
</dbReference>
<dbReference type="RefSeq" id="XP_013892343.1">
    <property type="nucleotide sequence ID" value="XM_014036889.1"/>
</dbReference>
<dbReference type="EMBL" id="KK104862">
    <property type="protein sequence ID" value="KIY93323.1"/>
    <property type="molecule type" value="Genomic_DNA"/>
</dbReference>
<dbReference type="KEGG" id="mng:MNEG_14639"/>
<dbReference type="InterPro" id="IPR036678">
    <property type="entry name" value="MutS_con_dom_sf"/>
</dbReference>
<dbReference type="GO" id="GO:0043504">
    <property type="term" value="P:mitochondrial DNA repair"/>
    <property type="evidence" value="ECO:0007669"/>
    <property type="project" value="TreeGrafter"/>
</dbReference>
<dbReference type="SMART" id="SM00533">
    <property type="entry name" value="MUTSd"/>
    <property type="match status" value="1"/>
</dbReference>
<dbReference type="AlphaFoldDB" id="A0A0D2KBK3"/>
<dbReference type="Proteomes" id="UP000054498">
    <property type="component" value="Unassembled WGS sequence"/>
</dbReference>
<evidence type="ECO:0000259" key="2">
    <source>
        <dbReference type="SMART" id="SM00533"/>
    </source>
</evidence>
<feature type="compositionally biased region" description="Low complexity" evidence="1">
    <location>
        <begin position="215"/>
        <end position="230"/>
    </location>
</feature>
<proteinExistence type="predicted"/>
<evidence type="ECO:0000256" key="1">
    <source>
        <dbReference type="SAM" id="MobiDB-lite"/>
    </source>
</evidence>
<dbReference type="Gene3D" id="1.10.1420.10">
    <property type="match status" value="2"/>
</dbReference>
<dbReference type="GO" id="GO:0005634">
    <property type="term" value="C:nucleus"/>
    <property type="evidence" value="ECO:0007669"/>
    <property type="project" value="TreeGrafter"/>
</dbReference>
<dbReference type="PANTHER" id="PTHR11361">
    <property type="entry name" value="DNA MISMATCH REPAIR PROTEIN MUTS FAMILY MEMBER"/>
    <property type="match status" value="1"/>
</dbReference>
<dbReference type="Gene3D" id="3.30.420.110">
    <property type="entry name" value="MutS, connector domain"/>
    <property type="match status" value="1"/>
</dbReference>
<feature type="region of interest" description="Disordered" evidence="1">
    <location>
        <begin position="187"/>
        <end position="231"/>
    </location>
</feature>
<dbReference type="GO" id="GO:0005524">
    <property type="term" value="F:ATP binding"/>
    <property type="evidence" value="ECO:0007669"/>
    <property type="project" value="InterPro"/>
</dbReference>
<dbReference type="Pfam" id="PF05192">
    <property type="entry name" value="MutS_III"/>
    <property type="match status" value="1"/>
</dbReference>
<reference evidence="3 4" key="1">
    <citation type="journal article" date="2013" name="BMC Genomics">
        <title>Reconstruction of the lipid metabolism for the microalga Monoraphidium neglectum from its genome sequence reveals characteristics suitable for biofuel production.</title>
        <authorList>
            <person name="Bogen C."/>
            <person name="Al-Dilaimi A."/>
            <person name="Albersmeier A."/>
            <person name="Wichmann J."/>
            <person name="Grundmann M."/>
            <person name="Rupp O."/>
            <person name="Lauersen K.J."/>
            <person name="Blifernez-Klassen O."/>
            <person name="Kalinowski J."/>
            <person name="Goesmann A."/>
            <person name="Mussgnug J.H."/>
            <person name="Kruse O."/>
        </authorList>
    </citation>
    <scope>NUCLEOTIDE SEQUENCE [LARGE SCALE GENOMIC DNA]</scope>
    <source>
        <strain evidence="3 4">SAG 48.87</strain>
    </source>
</reference>
<dbReference type="OrthoDB" id="10252754at2759"/>
<feature type="compositionally biased region" description="Gly residues" evidence="1">
    <location>
        <begin position="187"/>
        <end position="214"/>
    </location>
</feature>
<keyword evidence="4" id="KW-1185">Reference proteome</keyword>
<feature type="domain" description="DNA mismatch repair protein MutS core" evidence="2">
    <location>
        <begin position="311"/>
        <end position="636"/>
    </location>
</feature>
<dbReference type="GO" id="GO:0030983">
    <property type="term" value="F:mismatched DNA binding"/>
    <property type="evidence" value="ECO:0007669"/>
    <property type="project" value="InterPro"/>
</dbReference>